<protein>
    <submittedName>
        <fullName evidence="3">Flagellar motor switch protein FliM</fullName>
    </submittedName>
</protein>
<accession>A0A5C5GFR0</accession>
<keyword evidence="3" id="KW-0282">Flagellum</keyword>
<keyword evidence="4" id="KW-1185">Reference proteome</keyword>
<comment type="caution">
    <text evidence="3">The sequence shown here is derived from an EMBL/GenBank/DDBJ whole genome shotgun (WGS) entry which is preliminary data.</text>
</comment>
<keyword evidence="3" id="KW-0969">Cilium</keyword>
<evidence type="ECO:0000259" key="2">
    <source>
        <dbReference type="Pfam" id="PF01052"/>
    </source>
</evidence>
<reference evidence="3 4" key="1">
    <citation type="submission" date="2019-06" db="EMBL/GenBank/DDBJ databases">
        <title>Genome of new Rhodobacteraceae sp. SM1903.</title>
        <authorList>
            <person name="Ren X."/>
        </authorList>
    </citation>
    <scope>NUCLEOTIDE SEQUENCE [LARGE SCALE GENOMIC DNA]</scope>
    <source>
        <strain evidence="3 4">SM1903</strain>
    </source>
</reference>
<dbReference type="InterPro" id="IPR001543">
    <property type="entry name" value="FliN-like_C"/>
</dbReference>
<dbReference type="Gene3D" id="2.30.330.10">
    <property type="entry name" value="SpoA-like"/>
    <property type="match status" value="1"/>
</dbReference>
<dbReference type="EMBL" id="VFFF01000001">
    <property type="protein sequence ID" value="TNY32809.1"/>
    <property type="molecule type" value="Genomic_DNA"/>
</dbReference>
<dbReference type="Proteomes" id="UP000314011">
    <property type="component" value="Unassembled WGS sequence"/>
</dbReference>
<proteinExistence type="predicted"/>
<gene>
    <name evidence="3" type="ORF">FHY64_05905</name>
</gene>
<feature type="region of interest" description="Disordered" evidence="1">
    <location>
        <begin position="297"/>
        <end position="325"/>
    </location>
</feature>
<organism evidence="3 4">
    <name type="scientific">Pelagovum pacificum</name>
    <dbReference type="NCBI Taxonomy" id="2588711"/>
    <lineage>
        <taxon>Bacteria</taxon>
        <taxon>Pseudomonadati</taxon>
        <taxon>Pseudomonadota</taxon>
        <taxon>Alphaproteobacteria</taxon>
        <taxon>Rhodobacterales</taxon>
        <taxon>Paracoccaceae</taxon>
        <taxon>Pelagovum</taxon>
    </lineage>
</organism>
<dbReference type="InterPro" id="IPR036429">
    <property type="entry name" value="SpoA-like_sf"/>
</dbReference>
<sequence length="345" mass="34974">MLARLARVGAAPPEGVVTPARALRLAFARAAEAVAGVKLAVTSVTEDTTVLDGLVAMLGQGDLLLPLHGASGVEGVAAIDPELRSAIVESQTTGFLSTAPAPERPVSIADAALARPVIDAFMVEAVISAAPTSLAGWTTGLRAGARLDGPRGAGLTLDEAGYRVVRLTVDLGVADRQGQVLFALPAERGRVAAKEASGDWGTRLEGAVRAAPAVLTAVLHRFDMTVSRAGSLEVGEVLPLDGVSVTSVRLEGPGQVVAAFGRLGQSGGLKAVRIEPPPPPTLSDGSPRSSVAALEALPDTPEGVPDLADPVVDLPGFAEPEDATASDADAMDFAAAMDWNAEGAD</sequence>
<dbReference type="RefSeq" id="WP_232790437.1">
    <property type="nucleotide sequence ID" value="NZ_CP065915.1"/>
</dbReference>
<dbReference type="AlphaFoldDB" id="A0A5C5GFR0"/>
<name>A0A5C5GFR0_9RHOB</name>
<keyword evidence="3" id="KW-0966">Cell projection</keyword>
<evidence type="ECO:0000313" key="4">
    <source>
        <dbReference type="Proteomes" id="UP000314011"/>
    </source>
</evidence>
<dbReference type="Pfam" id="PF01052">
    <property type="entry name" value="FliMN_C"/>
    <property type="match status" value="1"/>
</dbReference>
<evidence type="ECO:0000256" key="1">
    <source>
        <dbReference type="SAM" id="MobiDB-lite"/>
    </source>
</evidence>
<dbReference type="SUPFAM" id="SSF101801">
    <property type="entry name" value="Surface presentation of antigens (SPOA)"/>
    <property type="match status" value="1"/>
</dbReference>
<feature type="domain" description="Flagellar motor switch protein FliN-like C-terminal" evidence="2">
    <location>
        <begin position="208"/>
        <end position="275"/>
    </location>
</feature>
<evidence type="ECO:0000313" key="3">
    <source>
        <dbReference type="EMBL" id="TNY32809.1"/>
    </source>
</evidence>